<dbReference type="AlphaFoldDB" id="A0AAN7ACE5"/>
<name>A0AAN7ACE5_9PEZI</name>
<dbReference type="PROSITE" id="PS50837">
    <property type="entry name" value="NACHT"/>
    <property type="match status" value="1"/>
</dbReference>
<dbReference type="PANTHER" id="PTHR46312">
    <property type="entry name" value="NACHT DOMAIN-CONTAINING PROTEIN"/>
    <property type="match status" value="1"/>
</dbReference>
<sequence length="817" mass="93654">MLSVNLSQGTSLAGWVAAFCLLVSATAGSLWFRFPHARFKHEPSDKPISDSARSASRGVRLHQVHPEKNEAETDVDIIAIHGLDTDSDTWTWKDPKDRKNKDRWVDWLRPGMLPETVDRVRIFTCDWPAALFQPSDMVQKTIEEYALLLLNGIQRELLVPNDARGESRPILFIASCLGGIVLIRALIAANDKSSSYYDLRSAIRGIVFLATPFRGTSFEDVAAWAEPGLKAQASIRGREVSHLLENVKGSTFDLEKLVRKFTDMCRDRDHPCLVFTFYEKGKTSLPLKIFPWLPIWLRQEKQLVNESSATLDIVLEPLPLDRPHVLTNKFDSSACADYKRVAGKIQEFVTKIREGTLSVQADGWIREICYSKDRLKIERLSGDLLPMERCYINLAIVEEPRRKAGYAEEGSEQDAAPRTSHFSLAARLKVETPEKNMQVELSSLFDPRKDSNGQMIQPRRILIRGSAGVGKTTLCKKMVHDFIHCGTWKGLFDRVLWVPLRRLKGWSAALYNLEELFSHEYFAQHKPRTLAKELRRAVESGRTLFILDGLDEIFQLLDDNNQKSDFLQHLLNQSSVIITTRPHVSLPVRVRPPDLELETIGFYPNQVKDYLGATFTNPNSDKVEEVQTYLEAHELIQGLVRIPIQLDALCYTWESFGDRPKPQTMTAMYKAIEESLWEKDIVRMEKRTPGQIRYARRPEIIKLIKDEAHILECLAFMGMYNDIIDFQPEHRDAICVQLKYAETDLFLDGILGRLSFLRTSDSSLKNHDRNYHFLHLTFQEYFAARYFVRQWKVKEPLNSLQLSGGNCNNIEPATFLQ</sequence>
<feature type="transmembrane region" description="Helical" evidence="1">
    <location>
        <begin position="12"/>
        <end position="32"/>
    </location>
</feature>
<evidence type="ECO:0000313" key="4">
    <source>
        <dbReference type="Proteomes" id="UP001302126"/>
    </source>
</evidence>
<feature type="domain" description="NACHT" evidence="2">
    <location>
        <begin position="459"/>
        <end position="582"/>
    </location>
</feature>
<evidence type="ECO:0000259" key="2">
    <source>
        <dbReference type="PROSITE" id="PS50837"/>
    </source>
</evidence>
<protein>
    <recommendedName>
        <fullName evidence="2">NACHT domain-containing protein</fullName>
    </recommendedName>
</protein>
<dbReference type="PANTHER" id="PTHR46312:SF2">
    <property type="entry name" value="NUCLEOTIDE-BINDING OLIGOMERIZATION DOMAIN-CONTAINING PROTEIN 2-LIKE"/>
    <property type="match status" value="1"/>
</dbReference>
<dbReference type="InterPro" id="IPR029058">
    <property type="entry name" value="AB_hydrolase_fold"/>
</dbReference>
<dbReference type="Pfam" id="PF23238">
    <property type="entry name" value="DUF7068"/>
    <property type="match status" value="1"/>
</dbReference>
<dbReference type="InterPro" id="IPR027417">
    <property type="entry name" value="P-loop_NTPase"/>
</dbReference>
<evidence type="ECO:0000256" key="1">
    <source>
        <dbReference type="SAM" id="Phobius"/>
    </source>
</evidence>
<evidence type="ECO:0000313" key="3">
    <source>
        <dbReference type="EMBL" id="KAK4182093.1"/>
    </source>
</evidence>
<keyword evidence="1" id="KW-1133">Transmembrane helix</keyword>
<dbReference type="Pfam" id="PF05729">
    <property type="entry name" value="NACHT"/>
    <property type="match status" value="1"/>
</dbReference>
<reference evidence="3" key="2">
    <citation type="submission" date="2023-05" db="EMBL/GenBank/DDBJ databases">
        <authorList>
            <consortium name="Lawrence Berkeley National Laboratory"/>
            <person name="Steindorff A."/>
            <person name="Hensen N."/>
            <person name="Bonometti L."/>
            <person name="Westerberg I."/>
            <person name="Brannstrom I.O."/>
            <person name="Guillou S."/>
            <person name="Cros-Aarteil S."/>
            <person name="Calhoun S."/>
            <person name="Haridas S."/>
            <person name="Kuo A."/>
            <person name="Mondo S."/>
            <person name="Pangilinan J."/>
            <person name="Riley R."/>
            <person name="Labutti K."/>
            <person name="Andreopoulos B."/>
            <person name="Lipzen A."/>
            <person name="Chen C."/>
            <person name="Yanf M."/>
            <person name="Daum C."/>
            <person name="Ng V."/>
            <person name="Clum A."/>
            <person name="Ohm R."/>
            <person name="Martin F."/>
            <person name="Silar P."/>
            <person name="Natvig D."/>
            <person name="Lalanne C."/>
            <person name="Gautier V."/>
            <person name="Ament-Velasquez S.L."/>
            <person name="Kruys A."/>
            <person name="Hutchinson M.I."/>
            <person name="Powell A.J."/>
            <person name="Barry K."/>
            <person name="Miller A.N."/>
            <person name="Grigoriev I.V."/>
            <person name="Debuchy R."/>
            <person name="Gladieux P."/>
            <person name="Thoren M.H."/>
            <person name="Johannesson H."/>
        </authorList>
    </citation>
    <scope>NUCLEOTIDE SEQUENCE</scope>
    <source>
        <strain evidence="3">PSN309</strain>
    </source>
</reference>
<gene>
    <name evidence="3" type="ORF">QBC35DRAFT_421305</name>
</gene>
<keyword evidence="1" id="KW-0472">Membrane</keyword>
<keyword evidence="1" id="KW-0812">Transmembrane</keyword>
<dbReference type="EMBL" id="MU864765">
    <property type="protein sequence ID" value="KAK4182093.1"/>
    <property type="molecule type" value="Genomic_DNA"/>
</dbReference>
<dbReference type="Gene3D" id="3.40.50.300">
    <property type="entry name" value="P-loop containing nucleotide triphosphate hydrolases"/>
    <property type="match status" value="1"/>
</dbReference>
<comment type="caution">
    <text evidence="3">The sequence shown here is derived from an EMBL/GenBank/DDBJ whole genome shotgun (WGS) entry which is preliminary data.</text>
</comment>
<keyword evidence="4" id="KW-1185">Reference proteome</keyword>
<proteinExistence type="predicted"/>
<reference evidence="3" key="1">
    <citation type="journal article" date="2023" name="Mol. Phylogenet. Evol.">
        <title>Genome-scale phylogeny and comparative genomics of the fungal order Sordariales.</title>
        <authorList>
            <person name="Hensen N."/>
            <person name="Bonometti L."/>
            <person name="Westerberg I."/>
            <person name="Brannstrom I.O."/>
            <person name="Guillou S."/>
            <person name="Cros-Aarteil S."/>
            <person name="Calhoun S."/>
            <person name="Haridas S."/>
            <person name="Kuo A."/>
            <person name="Mondo S."/>
            <person name="Pangilinan J."/>
            <person name="Riley R."/>
            <person name="LaButti K."/>
            <person name="Andreopoulos B."/>
            <person name="Lipzen A."/>
            <person name="Chen C."/>
            <person name="Yan M."/>
            <person name="Daum C."/>
            <person name="Ng V."/>
            <person name="Clum A."/>
            <person name="Steindorff A."/>
            <person name="Ohm R.A."/>
            <person name="Martin F."/>
            <person name="Silar P."/>
            <person name="Natvig D.O."/>
            <person name="Lalanne C."/>
            <person name="Gautier V."/>
            <person name="Ament-Velasquez S.L."/>
            <person name="Kruys A."/>
            <person name="Hutchinson M.I."/>
            <person name="Powell A.J."/>
            <person name="Barry K."/>
            <person name="Miller A.N."/>
            <person name="Grigoriev I.V."/>
            <person name="Debuchy R."/>
            <person name="Gladieux P."/>
            <person name="Hiltunen Thoren M."/>
            <person name="Johannesson H."/>
        </authorList>
    </citation>
    <scope>NUCLEOTIDE SEQUENCE</scope>
    <source>
        <strain evidence="3">PSN309</strain>
    </source>
</reference>
<dbReference type="InterPro" id="IPR007111">
    <property type="entry name" value="NACHT_NTPase"/>
</dbReference>
<feature type="non-terminal residue" evidence="3">
    <location>
        <position position="817"/>
    </location>
</feature>
<dbReference type="Proteomes" id="UP001302126">
    <property type="component" value="Unassembled WGS sequence"/>
</dbReference>
<dbReference type="SUPFAM" id="SSF53474">
    <property type="entry name" value="alpha/beta-Hydrolases"/>
    <property type="match status" value="1"/>
</dbReference>
<accession>A0AAN7ACE5</accession>
<dbReference type="SUPFAM" id="SSF52540">
    <property type="entry name" value="P-loop containing nucleoside triphosphate hydrolases"/>
    <property type="match status" value="1"/>
</dbReference>
<organism evidence="3 4">
    <name type="scientific">Podospora australis</name>
    <dbReference type="NCBI Taxonomy" id="1536484"/>
    <lineage>
        <taxon>Eukaryota</taxon>
        <taxon>Fungi</taxon>
        <taxon>Dikarya</taxon>
        <taxon>Ascomycota</taxon>
        <taxon>Pezizomycotina</taxon>
        <taxon>Sordariomycetes</taxon>
        <taxon>Sordariomycetidae</taxon>
        <taxon>Sordariales</taxon>
        <taxon>Podosporaceae</taxon>
        <taxon>Podospora</taxon>
    </lineage>
</organism>
<dbReference type="InterPro" id="IPR055496">
    <property type="entry name" value="DUF7068"/>
</dbReference>
<dbReference type="Gene3D" id="3.40.50.1820">
    <property type="entry name" value="alpha/beta hydrolase"/>
    <property type="match status" value="1"/>
</dbReference>